<feature type="domain" description="Ribonuclease H1 N-terminal" evidence="10">
    <location>
        <begin position="187"/>
        <end position="229"/>
    </location>
</feature>
<evidence type="ECO:0000256" key="7">
    <source>
        <dbReference type="ARBA" id="ARBA00022801"/>
    </source>
</evidence>
<keyword evidence="12" id="KW-1185">Reference proteome</keyword>
<dbReference type="GO" id="GO:0004523">
    <property type="term" value="F:RNA-DNA hybrid ribonuclease activity"/>
    <property type="evidence" value="ECO:0007669"/>
    <property type="project" value="UniProtKB-EC"/>
</dbReference>
<protein>
    <recommendedName>
        <fullName evidence="3">ribonuclease H</fullName>
        <ecNumber evidence="3">3.1.26.4</ecNumber>
    </recommendedName>
</protein>
<reference evidence="13" key="1">
    <citation type="submission" date="2017-02" db="UniProtKB">
        <authorList>
            <consortium name="WormBaseParasite"/>
        </authorList>
    </citation>
    <scope>IDENTIFICATION</scope>
</reference>
<comment type="cofactor">
    <cofactor evidence="1">
        <name>Mg(2+)</name>
        <dbReference type="ChEBI" id="CHEBI:18420"/>
    </cofactor>
</comment>
<evidence type="ECO:0000256" key="3">
    <source>
        <dbReference type="ARBA" id="ARBA00012180"/>
    </source>
</evidence>
<keyword evidence="5" id="KW-0479">Metal-binding</keyword>
<dbReference type="AlphaFoldDB" id="A0A0M3JXS0"/>
<dbReference type="InterPro" id="IPR037056">
    <property type="entry name" value="RNase_H1_N_sf"/>
</dbReference>
<evidence type="ECO:0000259" key="10">
    <source>
        <dbReference type="Pfam" id="PF01693"/>
    </source>
</evidence>
<feature type="region of interest" description="Disordered" evidence="9">
    <location>
        <begin position="117"/>
        <end position="183"/>
    </location>
</feature>
<evidence type="ECO:0000256" key="1">
    <source>
        <dbReference type="ARBA" id="ARBA00001946"/>
    </source>
</evidence>
<feature type="domain" description="Ribonuclease H1 N-terminal" evidence="10">
    <location>
        <begin position="66"/>
        <end position="109"/>
    </location>
</feature>
<evidence type="ECO:0000313" key="11">
    <source>
        <dbReference type="EMBL" id="VDK47799.1"/>
    </source>
</evidence>
<dbReference type="InterPro" id="IPR011320">
    <property type="entry name" value="RNase_H1_N"/>
</dbReference>
<evidence type="ECO:0000256" key="4">
    <source>
        <dbReference type="ARBA" id="ARBA00022722"/>
    </source>
</evidence>
<keyword evidence="6" id="KW-0255">Endonuclease</keyword>
<evidence type="ECO:0000313" key="12">
    <source>
        <dbReference type="Proteomes" id="UP000267096"/>
    </source>
</evidence>
<feature type="region of interest" description="Disordered" evidence="9">
    <location>
        <begin position="230"/>
        <end position="266"/>
    </location>
</feature>
<dbReference type="PANTHER" id="PTHR10642">
    <property type="entry name" value="RIBONUCLEASE H1"/>
    <property type="match status" value="1"/>
</dbReference>
<comment type="similarity">
    <text evidence="2">Belongs to the RNase H family.</text>
</comment>
<dbReference type="FunFam" id="3.40.970.10:FF:000001">
    <property type="entry name" value="Ribonuclease H1"/>
    <property type="match status" value="3"/>
</dbReference>
<gene>
    <name evidence="11" type="ORF">ASIM_LOCUS12627</name>
</gene>
<accession>A0A0M3JXS0</accession>
<evidence type="ECO:0000313" key="13">
    <source>
        <dbReference type="WBParaSite" id="ASIM_0001316101-mRNA-1"/>
    </source>
</evidence>
<proteinExistence type="inferred from homology"/>
<dbReference type="InterPro" id="IPR009027">
    <property type="entry name" value="Ribosomal_bL9/RNase_H1_N"/>
</dbReference>
<keyword evidence="8" id="KW-0460">Magnesium</keyword>
<evidence type="ECO:0000256" key="6">
    <source>
        <dbReference type="ARBA" id="ARBA00022759"/>
    </source>
</evidence>
<evidence type="ECO:0000256" key="5">
    <source>
        <dbReference type="ARBA" id="ARBA00022723"/>
    </source>
</evidence>
<name>A0A0M3JXS0_ANISI</name>
<feature type="domain" description="Ribonuclease H1 N-terminal" evidence="10">
    <location>
        <begin position="4"/>
        <end position="47"/>
    </location>
</feature>
<dbReference type="SUPFAM" id="SSF55658">
    <property type="entry name" value="L9 N-domain-like"/>
    <property type="match status" value="3"/>
</dbReference>
<evidence type="ECO:0000256" key="8">
    <source>
        <dbReference type="ARBA" id="ARBA00022842"/>
    </source>
</evidence>
<dbReference type="GO" id="GO:0043137">
    <property type="term" value="P:DNA replication, removal of RNA primer"/>
    <property type="evidence" value="ECO:0007669"/>
    <property type="project" value="TreeGrafter"/>
</dbReference>
<dbReference type="Gene3D" id="3.40.970.10">
    <property type="entry name" value="Ribonuclease H1, N-terminal domain"/>
    <property type="match status" value="3"/>
</dbReference>
<sequence>MGDKFYAVAHGRKPGVYEDWNEVQKQIHDYPQPVYKKFTNKEEAEEFFKARQPERISMEVDESAKKFYAVARGKVIGVFTDYEEVKKHIADYPQPMYKKFEDLTEAKAYFKKYTSGEDHAEDTNVHKEKDEASSTNKDDKKSEGKDKKQDDSHHRAKDNTKEKEKTSHDSAEKNDSKDKADSKEKVYYAVARGHKPGVYATWAECQEQTKDFKGAKFKKFTNEEDAKLFAEGKTLKQIEERKRPHDKEDSEESVEPKKANKEKEKA</sequence>
<dbReference type="Pfam" id="PF01693">
    <property type="entry name" value="Cauli_VI"/>
    <property type="match status" value="3"/>
</dbReference>
<dbReference type="OrthoDB" id="2329734at2759"/>
<dbReference type="InterPro" id="IPR050092">
    <property type="entry name" value="RNase_H"/>
</dbReference>
<dbReference type="GO" id="GO:0046872">
    <property type="term" value="F:metal ion binding"/>
    <property type="evidence" value="ECO:0007669"/>
    <property type="project" value="UniProtKB-KW"/>
</dbReference>
<evidence type="ECO:0000256" key="2">
    <source>
        <dbReference type="ARBA" id="ARBA00005300"/>
    </source>
</evidence>
<reference evidence="11 12" key="2">
    <citation type="submission" date="2018-11" db="EMBL/GenBank/DDBJ databases">
        <authorList>
            <consortium name="Pathogen Informatics"/>
        </authorList>
    </citation>
    <scope>NUCLEOTIDE SEQUENCE [LARGE SCALE GENOMIC DNA]</scope>
</reference>
<dbReference type="PANTHER" id="PTHR10642:SF26">
    <property type="entry name" value="RIBONUCLEASE H1"/>
    <property type="match status" value="1"/>
</dbReference>
<organism evidence="13">
    <name type="scientific">Anisakis simplex</name>
    <name type="common">Herring worm</name>
    <dbReference type="NCBI Taxonomy" id="6269"/>
    <lineage>
        <taxon>Eukaryota</taxon>
        <taxon>Metazoa</taxon>
        <taxon>Ecdysozoa</taxon>
        <taxon>Nematoda</taxon>
        <taxon>Chromadorea</taxon>
        <taxon>Rhabditida</taxon>
        <taxon>Spirurina</taxon>
        <taxon>Ascaridomorpha</taxon>
        <taxon>Ascaridoidea</taxon>
        <taxon>Anisakidae</taxon>
        <taxon>Anisakis</taxon>
        <taxon>Anisakis simplex complex</taxon>
    </lineage>
</organism>
<keyword evidence="4" id="KW-0540">Nuclease</keyword>
<dbReference type="EMBL" id="UYRR01031220">
    <property type="protein sequence ID" value="VDK47799.1"/>
    <property type="molecule type" value="Genomic_DNA"/>
</dbReference>
<dbReference type="WBParaSite" id="ASIM_0001316101-mRNA-1">
    <property type="protein sequence ID" value="ASIM_0001316101-mRNA-1"/>
    <property type="gene ID" value="ASIM_0001316101"/>
</dbReference>
<dbReference type="Proteomes" id="UP000267096">
    <property type="component" value="Unassembled WGS sequence"/>
</dbReference>
<keyword evidence="7" id="KW-0378">Hydrolase</keyword>
<dbReference type="EC" id="3.1.26.4" evidence="3"/>
<evidence type="ECO:0000256" key="9">
    <source>
        <dbReference type="SAM" id="MobiDB-lite"/>
    </source>
</evidence>